<organism evidence="2 3">
    <name type="scientific">Tangfeifania diversioriginum</name>
    <dbReference type="NCBI Taxonomy" id="1168035"/>
    <lineage>
        <taxon>Bacteria</taxon>
        <taxon>Pseudomonadati</taxon>
        <taxon>Bacteroidota</taxon>
        <taxon>Bacteroidia</taxon>
        <taxon>Marinilabiliales</taxon>
        <taxon>Prolixibacteraceae</taxon>
        <taxon>Tangfeifania</taxon>
    </lineage>
</organism>
<name>A0A1M6J5I0_9BACT</name>
<feature type="region of interest" description="Disordered" evidence="1">
    <location>
        <begin position="1"/>
        <end position="31"/>
    </location>
</feature>
<dbReference type="Proteomes" id="UP000184050">
    <property type="component" value="Unassembled WGS sequence"/>
</dbReference>
<protein>
    <submittedName>
        <fullName evidence="2">Uncharacterized protein</fullName>
    </submittedName>
</protein>
<dbReference type="AlphaFoldDB" id="A0A1M6J5I0"/>
<accession>A0A1M6J5I0</accession>
<evidence type="ECO:0000256" key="1">
    <source>
        <dbReference type="SAM" id="MobiDB-lite"/>
    </source>
</evidence>
<evidence type="ECO:0000313" key="2">
    <source>
        <dbReference type="EMBL" id="SHJ41912.1"/>
    </source>
</evidence>
<sequence>MSKSTKKKKSEGKNLNEFSIINPNAAGIDIS</sequence>
<proteinExistence type="predicted"/>
<feature type="compositionally biased region" description="Basic residues" evidence="1">
    <location>
        <begin position="1"/>
        <end position="10"/>
    </location>
</feature>
<evidence type="ECO:0000313" key="3">
    <source>
        <dbReference type="Proteomes" id="UP000184050"/>
    </source>
</evidence>
<reference evidence="2 3" key="1">
    <citation type="submission" date="2016-11" db="EMBL/GenBank/DDBJ databases">
        <authorList>
            <person name="Jaros S."/>
            <person name="Januszkiewicz K."/>
            <person name="Wedrychowicz H."/>
        </authorList>
    </citation>
    <scope>NUCLEOTIDE SEQUENCE [LARGE SCALE GENOMIC DNA]</scope>
    <source>
        <strain evidence="2 3">DSM 27063</strain>
    </source>
</reference>
<feature type="non-terminal residue" evidence="2">
    <location>
        <position position="31"/>
    </location>
</feature>
<gene>
    <name evidence="2" type="ORF">SAMN05444280_1191</name>
</gene>
<keyword evidence="3" id="KW-1185">Reference proteome</keyword>
<dbReference type="EMBL" id="FQZE01000019">
    <property type="protein sequence ID" value="SHJ41912.1"/>
    <property type="molecule type" value="Genomic_DNA"/>
</dbReference>